<accession>A0A914CX76</accession>
<dbReference type="Pfam" id="PF23309">
    <property type="entry name" value="DUF7083"/>
    <property type="match status" value="1"/>
</dbReference>
<dbReference type="WBParaSite" id="ACRNAN_scaffold1543.g25637.t1">
    <property type="protein sequence ID" value="ACRNAN_scaffold1543.g25637.t1"/>
    <property type="gene ID" value="ACRNAN_scaffold1543.g25637"/>
</dbReference>
<evidence type="ECO:0000259" key="1">
    <source>
        <dbReference type="Pfam" id="PF23309"/>
    </source>
</evidence>
<name>A0A914CX76_9BILA</name>
<keyword evidence="2" id="KW-1185">Reference proteome</keyword>
<organism evidence="2 3">
    <name type="scientific">Acrobeloides nanus</name>
    <dbReference type="NCBI Taxonomy" id="290746"/>
    <lineage>
        <taxon>Eukaryota</taxon>
        <taxon>Metazoa</taxon>
        <taxon>Ecdysozoa</taxon>
        <taxon>Nematoda</taxon>
        <taxon>Chromadorea</taxon>
        <taxon>Rhabditida</taxon>
        <taxon>Tylenchina</taxon>
        <taxon>Cephalobomorpha</taxon>
        <taxon>Cephaloboidea</taxon>
        <taxon>Cephalobidae</taxon>
        <taxon>Acrobeloides</taxon>
    </lineage>
</organism>
<sequence length="159" mass="18367">MANINLSQDDLEALMARALQTALSAQNNPATTPERFMELLGKRMAEFHYNAEEHKIFEEYFDRYSDLFAEDAKILPDDAKVRLLLSKLGQVEYDKYKRHILPKKPKEIEFEDTVSILKKIFGPVRSLFSLRYQALKIQYQSSNDLITHSGLISQGKVLN</sequence>
<evidence type="ECO:0000313" key="3">
    <source>
        <dbReference type="WBParaSite" id="ACRNAN_scaffold1543.g25637.t1"/>
    </source>
</evidence>
<reference evidence="3" key="1">
    <citation type="submission" date="2022-11" db="UniProtKB">
        <authorList>
            <consortium name="WormBaseParasite"/>
        </authorList>
    </citation>
    <scope>IDENTIFICATION</scope>
</reference>
<dbReference type="InterPro" id="IPR055510">
    <property type="entry name" value="DUF7083"/>
</dbReference>
<feature type="domain" description="DUF7083" evidence="1">
    <location>
        <begin position="37"/>
        <end position="122"/>
    </location>
</feature>
<evidence type="ECO:0000313" key="2">
    <source>
        <dbReference type="Proteomes" id="UP000887540"/>
    </source>
</evidence>
<protein>
    <recommendedName>
        <fullName evidence="1">DUF7083 domain-containing protein</fullName>
    </recommendedName>
</protein>
<proteinExistence type="predicted"/>
<dbReference type="Proteomes" id="UP000887540">
    <property type="component" value="Unplaced"/>
</dbReference>
<dbReference type="AlphaFoldDB" id="A0A914CX76"/>